<protein>
    <recommendedName>
        <fullName evidence="5">Polyprenal reductase</fullName>
        <ecNumber evidence="5">1.3.1.94</ecNumber>
    </recommendedName>
</protein>
<evidence type="ECO:0000256" key="5">
    <source>
        <dbReference type="RuleBase" id="RU367081"/>
    </source>
</evidence>
<evidence type="ECO:0000259" key="7">
    <source>
        <dbReference type="Pfam" id="PF02544"/>
    </source>
</evidence>
<dbReference type="OrthoDB" id="541710at2759"/>
<comment type="function">
    <text evidence="5">Plays a key role in early steps of protein N-linked glycosylation by being involved in the conversion of polyprenol into dolichol. Acts as a polyprenal reductase that mediates the reduction of polyprenal into dolichal in a NADP-dependent mechanism. Dolichols are required for the synthesis of dolichol-linked monosaccharides and the oligosaccharide precursor used for N-glycosylation.</text>
</comment>
<feature type="domain" description="3-oxo-5-alpha-steroid 4-dehydrogenase C-terminal" evidence="7">
    <location>
        <begin position="260"/>
        <end position="368"/>
    </location>
</feature>
<keyword evidence="9" id="KW-1185">Reference proteome</keyword>
<dbReference type="Pfam" id="PF02544">
    <property type="entry name" value="Steroid_dh"/>
    <property type="match status" value="1"/>
</dbReference>
<dbReference type="GO" id="GO:0003865">
    <property type="term" value="F:3-oxo-5-alpha-steroid 4-dehydrogenase activity"/>
    <property type="evidence" value="ECO:0007669"/>
    <property type="project" value="TreeGrafter"/>
</dbReference>
<feature type="compositionally biased region" description="Acidic residues" evidence="6">
    <location>
        <begin position="74"/>
        <end position="86"/>
    </location>
</feature>
<keyword evidence="4 5" id="KW-0472">Membrane</keyword>
<dbReference type="GO" id="GO:0102389">
    <property type="term" value="F:polyprenol reductase activity"/>
    <property type="evidence" value="ECO:0007669"/>
    <property type="project" value="UniProtKB-UniRule"/>
</dbReference>
<keyword evidence="5" id="KW-0560">Oxidoreductase</keyword>
<evidence type="ECO:0000256" key="1">
    <source>
        <dbReference type="ARBA" id="ARBA00004127"/>
    </source>
</evidence>
<sequence>MKSINFDFNFDLDLIDFIRSGYLLTAAAILAVNQIPFLQGLIAYGARASDAIPVGERGEKKKKQTKKQTKEQTDELNEDASDDEDDDDAIQVTTTLTSSSPSPSPPSPSNNSPLQSLVSCLASYSVPHTYFTHFYVLSCLSSLLWAHQLYFRGPLFTLLARLAQRRGKDLSLDADASVTLNQLLLCWIVLTCQGARRLAECISFFKPSASRMWIVHYLVGIAFYVTVNIAIWIEGVGTLTNPTTTPFTFTPFIPLTNLFPVTAIILASGIQHDCHHYLSSLPKYTLPTEHVAFLNIISPHYTAECIIYLSLAFLAAPQGQVVNKTVLSAAVFVVVNLGVSAGNSKRWYEKKFGAEGVKGRWKMVPGIY</sequence>
<comment type="subcellular location">
    <subcellularLocation>
        <location evidence="1">Endomembrane system</location>
        <topology evidence="1">Multi-pass membrane protein</topology>
    </subcellularLocation>
    <subcellularLocation>
        <location evidence="5">Endoplasmic reticulum membrane</location>
    </subcellularLocation>
</comment>
<dbReference type="GO" id="GO:0160198">
    <property type="term" value="F:polyprenal reductase activity"/>
    <property type="evidence" value="ECO:0007669"/>
    <property type="project" value="UniProtKB-EC"/>
</dbReference>
<feature type="transmembrane region" description="Helical" evidence="5">
    <location>
        <begin position="321"/>
        <end position="341"/>
    </location>
</feature>
<keyword evidence="2 5" id="KW-0812">Transmembrane</keyword>
<dbReference type="GO" id="GO:0006488">
    <property type="term" value="P:dolichol-linked oligosaccharide biosynthetic process"/>
    <property type="evidence" value="ECO:0007669"/>
    <property type="project" value="UniProtKB-UniRule"/>
</dbReference>
<evidence type="ECO:0000313" key="9">
    <source>
        <dbReference type="Proteomes" id="UP000242877"/>
    </source>
</evidence>
<dbReference type="InterPro" id="IPR001104">
    <property type="entry name" value="3-oxo-5_a-steroid_4-DH_C"/>
</dbReference>
<dbReference type="PANTHER" id="PTHR14624">
    <property type="entry name" value="DFG10 PROTEIN"/>
    <property type="match status" value="1"/>
</dbReference>
<comment type="pathway">
    <text evidence="5">Protein modification; protein glycosylation.</text>
</comment>
<organism evidence="8 9">
    <name type="scientific">Ascosphaera apis ARSEF 7405</name>
    <dbReference type="NCBI Taxonomy" id="392613"/>
    <lineage>
        <taxon>Eukaryota</taxon>
        <taxon>Fungi</taxon>
        <taxon>Dikarya</taxon>
        <taxon>Ascomycota</taxon>
        <taxon>Pezizomycotina</taxon>
        <taxon>Eurotiomycetes</taxon>
        <taxon>Eurotiomycetidae</taxon>
        <taxon>Onygenales</taxon>
        <taxon>Ascosphaeraceae</taxon>
        <taxon>Ascosphaera</taxon>
    </lineage>
</organism>
<gene>
    <name evidence="8" type="ORF">AAP_04408</name>
</gene>
<dbReference type="GO" id="GO:0016095">
    <property type="term" value="P:polyprenol catabolic process"/>
    <property type="evidence" value="ECO:0007669"/>
    <property type="project" value="UniProtKB-UniRule"/>
</dbReference>
<dbReference type="Proteomes" id="UP000242877">
    <property type="component" value="Unassembled WGS sequence"/>
</dbReference>
<evidence type="ECO:0000256" key="3">
    <source>
        <dbReference type="ARBA" id="ARBA00022989"/>
    </source>
</evidence>
<name>A0A167WTU0_9EURO</name>
<feature type="transmembrane region" description="Helical" evidence="5">
    <location>
        <begin position="213"/>
        <end position="232"/>
    </location>
</feature>
<dbReference type="InterPro" id="IPR039698">
    <property type="entry name" value="Dfg10/SRD5A3"/>
</dbReference>
<accession>A0A167WTU0</accession>
<reference evidence="8 9" key="1">
    <citation type="journal article" date="2016" name="Genome Biol. Evol.">
        <title>Divergent and convergent evolution of fungal pathogenicity.</title>
        <authorList>
            <person name="Shang Y."/>
            <person name="Xiao G."/>
            <person name="Zheng P."/>
            <person name="Cen K."/>
            <person name="Zhan S."/>
            <person name="Wang C."/>
        </authorList>
    </citation>
    <scope>NUCLEOTIDE SEQUENCE [LARGE SCALE GENOMIC DNA]</scope>
    <source>
        <strain evidence="8 9">ARSEF 7405</strain>
    </source>
</reference>
<feature type="transmembrane region" description="Helical" evidence="5">
    <location>
        <begin position="20"/>
        <end position="38"/>
    </location>
</feature>
<feature type="transmembrane region" description="Helical" evidence="5">
    <location>
        <begin position="252"/>
        <end position="270"/>
    </location>
</feature>
<evidence type="ECO:0000256" key="2">
    <source>
        <dbReference type="ARBA" id="ARBA00022692"/>
    </source>
</evidence>
<dbReference type="AlphaFoldDB" id="A0A167WTU0"/>
<dbReference type="EMBL" id="AZGZ01000021">
    <property type="protein sequence ID" value="KZZ89261.1"/>
    <property type="molecule type" value="Genomic_DNA"/>
</dbReference>
<dbReference type="VEuPathDB" id="FungiDB:AAP_04408"/>
<comment type="caution">
    <text evidence="8">The sequence shown here is derived from an EMBL/GenBank/DDBJ whole genome shotgun (WGS) entry which is preliminary data.</text>
</comment>
<keyword evidence="5" id="KW-0256">Endoplasmic reticulum</keyword>
<feature type="transmembrane region" description="Helical" evidence="5">
    <location>
        <begin position="291"/>
        <end position="315"/>
    </location>
</feature>
<dbReference type="GO" id="GO:0005789">
    <property type="term" value="C:endoplasmic reticulum membrane"/>
    <property type="evidence" value="ECO:0007669"/>
    <property type="project" value="UniProtKB-SubCell"/>
</dbReference>
<comment type="similarity">
    <text evidence="5">Belongs to the steroid 5-alpha reductase family. Polyprenal reductase subfamily.</text>
</comment>
<evidence type="ECO:0000256" key="6">
    <source>
        <dbReference type="SAM" id="MobiDB-lite"/>
    </source>
</evidence>
<proteinExistence type="inferred from homology"/>
<dbReference type="EC" id="1.3.1.94" evidence="5"/>
<dbReference type="PANTHER" id="PTHR14624:SF0">
    <property type="entry name" value="POLYPRENOL REDUCTASE"/>
    <property type="match status" value="1"/>
</dbReference>
<evidence type="ECO:0000256" key="4">
    <source>
        <dbReference type="ARBA" id="ARBA00023136"/>
    </source>
</evidence>
<dbReference type="UniPathway" id="UPA00378"/>
<keyword evidence="5" id="KW-0521">NADP</keyword>
<feature type="region of interest" description="Disordered" evidence="6">
    <location>
        <begin position="55"/>
        <end position="86"/>
    </location>
</feature>
<keyword evidence="3 5" id="KW-1133">Transmembrane helix</keyword>
<evidence type="ECO:0000313" key="8">
    <source>
        <dbReference type="EMBL" id="KZZ89261.1"/>
    </source>
</evidence>
<comment type="catalytic activity">
    <reaction evidence="5">
        <text>a di-trans,poly-cis-dolichal + NADP(+) = a di-trans,poly-cis-polyprenal + NADPH + H(+)</text>
        <dbReference type="Rhea" id="RHEA:80727"/>
        <dbReference type="Rhea" id="RHEA-COMP:19536"/>
        <dbReference type="Rhea" id="RHEA-COMP:19537"/>
        <dbReference type="ChEBI" id="CHEBI:15378"/>
        <dbReference type="ChEBI" id="CHEBI:57783"/>
        <dbReference type="ChEBI" id="CHEBI:58349"/>
        <dbReference type="ChEBI" id="CHEBI:231623"/>
        <dbReference type="ChEBI" id="CHEBI:231637"/>
        <dbReference type="EC" id="1.3.1.94"/>
    </reaction>
    <physiologicalReaction direction="right-to-left" evidence="5">
        <dbReference type="Rhea" id="RHEA:80729"/>
    </physiologicalReaction>
</comment>
<dbReference type="PROSITE" id="PS50244">
    <property type="entry name" value="S5A_REDUCTASE"/>
    <property type="match status" value="1"/>
</dbReference>